<evidence type="ECO:0000313" key="4">
    <source>
        <dbReference type="Proteomes" id="UP000034172"/>
    </source>
</evidence>
<evidence type="ECO:0000256" key="1">
    <source>
        <dbReference type="SAM" id="MobiDB-lite"/>
    </source>
</evidence>
<feature type="domain" description="CxxC-x17-CxxC" evidence="2">
    <location>
        <begin position="95"/>
        <end position="130"/>
    </location>
</feature>
<dbReference type="AlphaFoldDB" id="A0A0G1KNA6"/>
<accession>A0A0G1KNA6</accession>
<feature type="compositionally biased region" description="Polar residues" evidence="1">
    <location>
        <begin position="137"/>
        <end position="146"/>
    </location>
</feature>
<feature type="domain" description="CxxC-x17-CxxC" evidence="2">
    <location>
        <begin position="32"/>
        <end position="64"/>
    </location>
</feature>
<name>A0A0G1KNA6_9BACT</name>
<proteinExistence type="predicted"/>
<feature type="region of interest" description="Disordered" evidence="1">
    <location>
        <begin position="1"/>
        <end position="23"/>
    </location>
</feature>
<reference evidence="3 4" key="1">
    <citation type="journal article" date="2015" name="Nature">
        <title>rRNA introns, odd ribosomes, and small enigmatic genomes across a large radiation of phyla.</title>
        <authorList>
            <person name="Brown C.T."/>
            <person name="Hug L.A."/>
            <person name="Thomas B.C."/>
            <person name="Sharon I."/>
            <person name="Castelle C.J."/>
            <person name="Singh A."/>
            <person name="Wilkins M.J."/>
            <person name="Williams K.H."/>
            <person name="Banfield J.F."/>
        </authorList>
    </citation>
    <scope>NUCLEOTIDE SEQUENCE [LARGE SCALE GENOMIC DNA]</scope>
</reference>
<protein>
    <recommendedName>
        <fullName evidence="2">CxxC-x17-CxxC domain-containing protein</fullName>
    </recommendedName>
</protein>
<dbReference type="Proteomes" id="UP000034172">
    <property type="component" value="Unassembled WGS sequence"/>
</dbReference>
<dbReference type="STRING" id="1618392.UW41_C0006G0022"/>
<organism evidence="3 4">
    <name type="scientific">Candidatus Collierbacteria bacterium GW2011_GWC2_44_18</name>
    <dbReference type="NCBI Taxonomy" id="1618392"/>
    <lineage>
        <taxon>Bacteria</taxon>
        <taxon>Candidatus Collieribacteriota</taxon>
    </lineage>
</organism>
<evidence type="ECO:0000313" key="3">
    <source>
        <dbReference type="EMBL" id="KKT49454.1"/>
    </source>
</evidence>
<dbReference type="NCBIfam" id="TIGR04272">
    <property type="entry name" value="cxxc_cxxc_Mbark"/>
    <property type="match status" value="2"/>
</dbReference>
<comment type="caution">
    <text evidence="3">The sequence shown here is derived from an EMBL/GenBank/DDBJ whole genome shotgun (WGS) entry which is preliminary data.</text>
</comment>
<evidence type="ECO:0000259" key="2">
    <source>
        <dbReference type="Pfam" id="PF23477"/>
    </source>
</evidence>
<dbReference type="InterPro" id="IPR026363">
    <property type="entry name" value="CxxC-x17-CxxC_dom"/>
</dbReference>
<sequence length="216" mass="23714">MTFSNRGNNNFSGGQNYARRDYNDRSSDRPVMFDAVCAQCGSACKVPFKPNGRKEVFCSKCFENNGGGSRETGFGDSRRPQMYDKRGTGSGFADRQMFRATCDQCGQSCEVPFRPTNGKPVLCSNCFAETKADSGRSFGSSDNSYSKPAPMAKENSVELQAINVKLDKILKLLQPPVAKEASTEITAKILEEIETNLEKTPSVGKKRTKKVVKKTA</sequence>
<feature type="region of interest" description="Disordered" evidence="1">
    <location>
        <begin position="133"/>
        <end position="152"/>
    </location>
</feature>
<dbReference type="EMBL" id="LCIE01000006">
    <property type="protein sequence ID" value="KKT49454.1"/>
    <property type="molecule type" value="Genomic_DNA"/>
</dbReference>
<dbReference type="Pfam" id="PF23477">
    <property type="entry name" value="zf_Tbcl_2"/>
    <property type="match status" value="2"/>
</dbReference>
<feature type="compositionally biased region" description="Low complexity" evidence="1">
    <location>
        <begin position="1"/>
        <end position="16"/>
    </location>
</feature>
<gene>
    <name evidence="3" type="ORF">UW41_C0006G0022</name>
</gene>